<evidence type="ECO:0000313" key="5">
    <source>
        <dbReference type="EMBL" id="KAG2965416.1"/>
    </source>
</evidence>
<proteinExistence type="predicted"/>
<feature type="domain" description="Integrase zinc-binding" evidence="1">
    <location>
        <begin position="74"/>
        <end position="132"/>
    </location>
</feature>
<dbReference type="EMBL" id="RCMV01002407">
    <property type="protein sequence ID" value="KAG3203005.1"/>
    <property type="molecule type" value="Genomic_DNA"/>
</dbReference>
<dbReference type="EMBL" id="RCMG01001069">
    <property type="protein sequence ID" value="KAG2837287.1"/>
    <property type="molecule type" value="Genomic_DNA"/>
</dbReference>
<dbReference type="Proteomes" id="UP000760860">
    <property type="component" value="Unassembled WGS sequence"/>
</dbReference>
<dbReference type="EMBL" id="RCMK01000694">
    <property type="protein sequence ID" value="KAG2915869.1"/>
    <property type="molecule type" value="Genomic_DNA"/>
</dbReference>
<dbReference type="InterPro" id="IPR050951">
    <property type="entry name" value="Retrovirus_Pol_polyprotein"/>
</dbReference>
<dbReference type="PANTHER" id="PTHR37984">
    <property type="entry name" value="PROTEIN CBG26694"/>
    <property type="match status" value="1"/>
</dbReference>
<dbReference type="EMBL" id="RCML01001109">
    <property type="protein sequence ID" value="KAG2965416.1"/>
    <property type="molecule type" value="Genomic_DNA"/>
</dbReference>
<dbReference type="Proteomes" id="UP000735874">
    <property type="component" value="Unassembled WGS sequence"/>
</dbReference>
<dbReference type="Proteomes" id="UP000774804">
    <property type="component" value="Unassembled WGS sequence"/>
</dbReference>
<dbReference type="InterPro" id="IPR041588">
    <property type="entry name" value="Integrase_H2C2"/>
</dbReference>
<dbReference type="Pfam" id="PF17921">
    <property type="entry name" value="Integrase_H2C2"/>
    <property type="match status" value="1"/>
</dbReference>
<dbReference type="Proteomes" id="UP000697107">
    <property type="component" value="Unassembled WGS sequence"/>
</dbReference>
<comment type="caution">
    <text evidence="5">The sequence shown here is derived from an EMBL/GenBank/DDBJ whole genome shotgun (WGS) entry which is preliminary data.</text>
</comment>
<gene>
    <name evidence="2" type="ORF">PC113_g19864</name>
    <name evidence="3" type="ORF">PC115_g19694</name>
    <name evidence="4" type="ORF">PC117_g17898</name>
    <name evidence="5" type="ORF">PC118_g19765</name>
    <name evidence="6" type="ORF">PC129_g23073</name>
</gene>
<evidence type="ECO:0000313" key="7">
    <source>
        <dbReference type="Proteomes" id="UP000697107"/>
    </source>
</evidence>
<accession>A0A8T1F4Z7</accession>
<name>A0A8T1F4Z7_9STRA</name>
<evidence type="ECO:0000313" key="3">
    <source>
        <dbReference type="EMBL" id="KAG2889610.1"/>
    </source>
</evidence>
<evidence type="ECO:0000259" key="1">
    <source>
        <dbReference type="Pfam" id="PF17921"/>
    </source>
</evidence>
<evidence type="ECO:0000313" key="6">
    <source>
        <dbReference type="EMBL" id="KAG3203005.1"/>
    </source>
</evidence>
<dbReference type="EMBL" id="RCMI01001152">
    <property type="protein sequence ID" value="KAG2889610.1"/>
    <property type="molecule type" value="Genomic_DNA"/>
</dbReference>
<dbReference type="Proteomes" id="UP000736787">
    <property type="component" value="Unassembled WGS sequence"/>
</dbReference>
<organism evidence="5 7">
    <name type="scientific">Phytophthora cactorum</name>
    <dbReference type="NCBI Taxonomy" id="29920"/>
    <lineage>
        <taxon>Eukaryota</taxon>
        <taxon>Sar</taxon>
        <taxon>Stramenopiles</taxon>
        <taxon>Oomycota</taxon>
        <taxon>Peronosporomycetes</taxon>
        <taxon>Peronosporales</taxon>
        <taxon>Peronosporaceae</taxon>
        <taxon>Phytophthora</taxon>
    </lineage>
</organism>
<protein>
    <recommendedName>
        <fullName evidence="1">Integrase zinc-binding domain-containing protein</fullName>
    </recommendedName>
</protein>
<dbReference type="PANTHER" id="PTHR37984:SF5">
    <property type="entry name" value="PROTEIN NYNRIN-LIKE"/>
    <property type="match status" value="1"/>
</dbReference>
<sequence length="182" mass="20567">MSRWLSFFAEYNFEVKYKPGRLNVVADALSRRPDYELAHVTTVTSSVPDLIRAAYAHDDITDPEDAPRVVVPHDEDLKYRILYEVHDTPVGGHLGREKTYGSMSMMYWRPKLFKWVGTSVRTCETYQRTKSSLHAAAPLASLTVPTGCWQSISMDFVLGLPKDKAGNTGIVVFVDRLSKMAH</sequence>
<dbReference type="AlphaFoldDB" id="A0A8T1F4Z7"/>
<evidence type="ECO:0000313" key="4">
    <source>
        <dbReference type="EMBL" id="KAG2915869.1"/>
    </source>
</evidence>
<reference evidence="5" key="1">
    <citation type="submission" date="2018-10" db="EMBL/GenBank/DDBJ databases">
        <title>Effector identification in a new, highly contiguous assembly of the strawberry crown rot pathogen Phytophthora cactorum.</title>
        <authorList>
            <person name="Armitage A.D."/>
            <person name="Nellist C.F."/>
            <person name="Bates H."/>
            <person name="Vickerstaff R.J."/>
            <person name="Harrison R.J."/>
        </authorList>
    </citation>
    <scope>NUCLEOTIDE SEQUENCE</scope>
    <source>
        <strain evidence="2">15-7</strain>
        <strain evidence="3">4032</strain>
        <strain evidence="4">4040</strain>
        <strain evidence="5">P415</strain>
        <strain evidence="6">P421</strain>
    </source>
</reference>
<dbReference type="Gene3D" id="1.10.340.70">
    <property type="match status" value="1"/>
</dbReference>
<evidence type="ECO:0000313" key="2">
    <source>
        <dbReference type="EMBL" id="KAG2837287.1"/>
    </source>
</evidence>